<dbReference type="RefSeq" id="WP_066322847.1">
    <property type="nucleotide sequence ID" value="NZ_CP015438.1"/>
</dbReference>
<evidence type="ECO:0000256" key="2">
    <source>
        <dbReference type="ARBA" id="ARBA00022475"/>
    </source>
</evidence>
<dbReference type="PROSITE" id="PS50893">
    <property type="entry name" value="ABC_TRANSPORTER_2"/>
    <property type="match status" value="1"/>
</dbReference>
<dbReference type="InterPro" id="IPR003439">
    <property type="entry name" value="ABC_transporter-like_ATP-bd"/>
</dbReference>
<evidence type="ECO:0000256" key="1">
    <source>
        <dbReference type="ARBA" id="ARBA00022448"/>
    </source>
</evidence>
<dbReference type="PANTHER" id="PTHR43166">
    <property type="entry name" value="AMINO ACID IMPORT ATP-BINDING PROTEIN"/>
    <property type="match status" value="1"/>
</dbReference>
<protein>
    <submittedName>
        <fullName evidence="9">Methionine import ATP-binding protein MetN</fullName>
    </submittedName>
</protein>
<dbReference type="Gene3D" id="3.30.70.260">
    <property type="match status" value="1"/>
</dbReference>
<dbReference type="Pfam" id="PF00005">
    <property type="entry name" value="ABC_tran"/>
    <property type="match status" value="1"/>
</dbReference>
<keyword evidence="7" id="KW-0472">Membrane</keyword>
<keyword evidence="2" id="KW-1003">Cell membrane</keyword>
<dbReference type="PANTHER" id="PTHR43166:SF36">
    <property type="entry name" value="METHIONINE IMPORT ATP-BINDING PROTEIN METN 2"/>
    <property type="match status" value="1"/>
</dbReference>
<accession>A0A167T8Q3</accession>
<keyword evidence="4 9" id="KW-0067">ATP-binding</keyword>
<name>A0A167T8Q3_9BACL</name>
<keyword evidence="5" id="KW-1278">Translocase</keyword>
<dbReference type="InterPro" id="IPR018449">
    <property type="entry name" value="NIL_domain"/>
</dbReference>
<dbReference type="PATRIC" id="fig|294699.3.peg.608"/>
<evidence type="ECO:0000256" key="7">
    <source>
        <dbReference type="ARBA" id="ARBA00023136"/>
    </source>
</evidence>
<dbReference type="SMART" id="SM00930">
    <property type="entry name" value="NIL"/>
    <property type="match status" value="1"/>
</dbReference>
<organism evidence="9 10">
    <name type="scientific">Anoxybacteroides amylolyticum</name>
    <dbReference type="NCBI Taxonomy" id="294699"/>
    <lineage>
        <taxon>Bacteria</taxon>
        <taxon>Bacillati</taxon>
        <taxon>Bacillota</taxon>
        <taxon>Bacilli</taxon>
        <taxon>Bacillales</taxon>
        <taxon>Anoxybacillaceae</taxon>
        <taxon>Anoxybacteroides</taxon>
    </lineage>
</organism>
<keyword evidence="6" id="KW-0029">Amino-acid transport</keyword>
<dbReference type="PROSITE" id="PS00211">
    <property type="entry name" value="ABC_TRANSPORTER_1"/>
    <property type="match status" value="1"/>
</dbReference>
<dbReference type="SUPFAM" id="SSF55021">
    <property type="entry name" value="ACT-like"/>
    <property type="match status" value="1"/>
</dbReference>
<evidence type="ECO:0000256" key="6">
    <source>
        <dbReference type="ARBA" id="ARBA00022970"/>
    </source>
</evidence>
<dbReference type="OrthoDB" id="9802264at2"/>
<dbReference type="EMBL" id="CP015438">
    <property type="protein sequence ID" value="ANB59626.1"/>
    <property type="molecule type" value="Genomic_DNA"/>
</dbReference>
<dbReference type="FunFam" id="3.40.50.300:FF:000233">
    <property type="entry name" value="Methionine import ATP-binding protein MetN"/>
    <property type="match status" value="1"/>
</dbReference>
<dbReference type="AlphaFoldDB" id="A0A167T8Q3"/>
<sequence>MITLSNVTKIYQAASGDVTAVDHVNLHVAEGEIFGIIGYSGAGKSSLLRLLNGLEKPTSGEVIVDGKNMGKISGSELRQARQQIGMIFQHFNLLWSRTVRENIAFPLEIAGVPKEERQKRVDELIQLVGLEGREDAYPSQLSGGQKQRVGIARALANRPKVLLCDEATSALDPQTTDSILDLLVDINQRLGLTIVLITHEMHVIRKICDRVAVMENGKIVEMGEVLQVFRKPEQPITKRFVKQVTEPEETKEAMVQLLDQYPNGKLVQLTFVGDSTEQPLITQLIRQFDLTVNILQGKISQTHHGSYGVLFIHMDGADEDIERALAFIRQQQVEVEVMTNE</sequence>
<dbReference type="InterPro" id="IPR017871">
    <property type="entry name" value="ABC_transporter-like_CS"/>
</dbReference>
<dbReference type="SUPFAM" id="SSF52540">
    <property type="entry name" value="P-loop containing nucleoside triphosphate hydrolases"/>
    <property type="match status" value="1"/>
</dbReference>
<dbReference type="InterPro" id="IPR050086">
    <property type="entry name" value="MetN_ABC_transporter-like"/>
</dbReference>
<proteinExistence type="predicted"/>
<dbReference type="GO" id="GO:0016887">
    <property type="term" value="F:ATP hydrolysis activity"/>
    <property type="evidence" value="ECO:0007669"/>
    <property type="project" value="InterPro"/>
</dbReference>
<evidence type="ECO:0000313" key="10">
    <source>
        <dbReference type="Proteomes" id="UP000076865"/>
    </source>
</evidence>
<keyword evidence="1" id="KW-0813">Transport</keyword>
<dbReference type="InterPro" id="IPR027417">
    <property type="entry name" value="P-loop_NTPase"/>
</dbReference>
<dbReference type="KEGG" id="aamy:GFC30_613"/>
<reference evidence="9 10" key="1">
    <citation type="journal article" date="2006" name="Syst. Appl. Microbiol.">
        <title>Anoxybacillus amylolyticus sp. nov., a thermophilic amylase producing bacterium isolated from Mount Rittmann (Antarctica).</title>
        <authorList>
            <person name="Poli A."/>
            <person name="Esposito E."/>
            <person name="Lama L."/>
            <person name="Orlando P."/>
            <person name="Nicolaus G."/>
            <person name="de Appolonia F."/>
            <person name="Gambacorta A."/>
            <person name="Nicolaus B."/>
        </authorList>
    </citation>
    <scope>NUCLEOTIDE SEQUENCE [LARGE SCALE GENOMIC DNA]</scope>
    <source>
        <strain evidence="9 10">DSM 15939</strain>
    </source>
</reference>
<dbReference type="GO" id="GO:0005524">
    <property type="term" value="F:ATP binding"/>
    <property type="evidence" value="ECO:0007669"/>
    <property type="project" value="UniProtKB-KW"/>
</dbReference>
<evidence type="ECO:0000259" key="8">
    <source>
        <dbReference type="PROSITE" id="PS50893"/>
    </source>
</evidence>
<dbReference type="InterPro" id="IPR041701">
    <property type="entry name" value="MetN_ABC"/>
</dbReference>
<dbReference type="GO" id="GO:0006865">
    <property type="term" value="P:amino acid transport"/>
    <property type="evidence" value="ECO:0007669"/>
    <property type="project" value="UniProtKB-KW"/>
</dbReference>
<gene>
    <name evidence="9" type="primary">metN</name>
    <name evidence="9" type="ORF">GFC30_613</name>
</gene>
<dbReference type="SMART" id="SM00382">
    <property type="entry name" value="AAA"/>
    <property type="match status" value="1"/>
</dbReference>
<feature type="domain" description="ABC transporter" evidence="8">
    <location>
        <begin position="2"/>
        <end position="241"/>
    </location>
</feature>
<dbReference type="Proteomes" id="UP000076865">
    <property type="component" value="Chromosome"/>
</dbReference>
<keyword evidence="10" id="KW-1185">Reference proteome</keyword>
<dbReference type="InterPro" id="IPR003593">
    <property type="entry name" value="AAA+_ATPase"/>
</dbReference>
<dbReference type="Gene3D" id="3.40.50.300">
    <property type="entry name" value="P-loop containing nucleotide triphosphate hydrolases"/>
    <property type="match status" value="1"/>
</dbReference>
<evidence type="ECO:0000256" key="5">
    <source>
        <dbReference type="ARBA" id="ARBA00022967"/>
    </source>
</evidence>
<evidence type="ECO:0000313" key="9">
    <source>
        <dbReference type="EMBL" id="ANB59626.1"/>
    </source>
</evidence>
<dbReference type="Pfam" id="PF09383">
    <property type="entry name" value="NIL"/>
    <property type="match status" value="1"/>
</dbReference>
<evidence type="ECO:0000256" key="4">
    <source>
        <dbReference type="ARBA" id="ARBA00022840"/>
    </source>
</evidence>
<dbReference type="CDD" id="cd03258">
    <property type="entry name" value="ABC_MetN_methionine_transporter"/>
    <property type="match status" value="1"/>
</dbReference>
<keyword evidence="3" id="KW-0547">Nucleotide-binding</keyword>
<dbReference type="InterPro" id="IPR045865">
    <property type="entry name" value="ACT-like_dom_sf"/>
</dbReference>
<evidence type="ECO:0000256" key="3">
    <source>
        <dbReference type="ARBA" id="ARBA00022741"/>
    </source>
</evidence>